<organism evidence="12 13">
    <name type="scientific">Clostridium frigidicarnis</name>
    <dbReference type="NCBI Taxonomy" id="84698"/>
    <lineage>
        <taxon>Bacteria</taxon>
        <taxon>Bacillati</taxon>
        <taxon>Bacillota</taxon>
        <taxon>Clostridia</taxon>
        <taxon>Eubacteriales</taxon>
        <taxon>Clostridiaceae</taxon>
        <taxon>Clostridium</taxon>
    </lineage>
</organism>
<reference evidence="12 13" key="1">
    <citation type="submission" date="2016-10" db="EMBL/GenBank/DDBJ databases">
        <authorList>
            <person name="de Groot N.N."/>
        </authorList>
    </citation>
    <scope>NUCLEOTIDE SEQUENCE [LARGE SCALE GENOMIC DNA]</scope>
    <source>
        <strain evidence="12 13">DSM 12271</strain>
    </source>
</reference>
<keyword evidence="3" id="KW-1003">Cell membrane</keyword>
<dbReference type="GO" id="GO:0016887">
    <property type="term" value="F:ATP hydrolysis activity"/>
    <property type="evidence" value="ECO:0007669"/>
    <property type="project" value="InterPro"/>
</dbReference>
<keyword evidence="8 10" id="KW-0472">Membrane</keyword>
<dbReference type="PROSITE" id="PS50893">
    <property type="entry name" value="ABC_TRANSPORTER_2"/>
    <property type="match status" value="1"/>
</dbReference>
<dbReference type="InterPro" id="IPR003838">
    <property type="entry name" value="ABC3_permease_C"/>
</dbReference>
<feature type="transmembrane region" description="Helical" evidence="10">
    <location>
        <begin position="578"/>
        <end position="599"/>
    </location>
</feature>
<dbReference type="Pfam" id="PF02687">
    <property type="entry name" value="FtsX"/>
    <property type="match status" value="1"/>
</dbReference>
<evidence type="ECO:0000256" key="6">
    <source>
        <dbReference type="ARBA" id="ARBA00022840"/>
    </source>
</evidence>
<comment type="subcellular location">
    <subcellularLocation>
        <location evidence="1">Cell inner membrane</location>
        <topology evidence="1">Multi-pass membrane protein</topology>
    </subcellularLocation>
</comment>
<evidence type="ECO:0000256" key="10">
    <source>
        <dbReference type="SAM" id="Phobius"/>
    </source>
</evidence>
<dbReference type="STRING" id="84698.SAMN04488528_103514"/>
<dbReference type="InterPro" id="IPR003439">
    <property type="entry name" value="ABC_transporter-like_ATP-bd"/>
</dbReference>
<evidence type="ECO:0000256" key="4">
    <source>
        <dbReference type="ARBA" id="ARBA00022692"/>
    </source>
</evidence>
<proteinExistence type="inferred from homology"/>
<keyword evidence="13" id="KW-1185">Reference proteome</keyword>
<dbReference type="GO" id="GO:0005886">
    <property type="term" value="C:plasma membrane"/>
    <property type="evidence" value="ECO:0007669"/>
    <property type="project" value="UniProtKB-SubCell"/>
</dbReference>
<dbReference type="InterPro" id="IPR027417">
    <property type="entry name" value="P-loop_NTPase"/>
</dbReference>
<dbReference type="PROSITE" id="PS00211">
    <property type="entry name" value="ABC_TRANSPORTER_1"/>
    <property type="match status" value="1"/>
</dbReference>
<sequence length="616" mass="68723">MINLNNVTKKYGENNIYTNANYTFKSNTLTCFLGPSGSGKTTLLNLLAGFDRDYSGKIDVQFNNLKDLSLDELCTYRFNNIGFIFQHYNLLRGYSAIENVIMGIHLNSSLSNDKKHKKALDLLTNLGLGNKVNDPIDNLSGGQKQRVAIARALINDPKVILADEPTGALDEESAKSIMEIVKKLSKDKIVVVITHDDVVADYADEIISLEDNLIKVLKKKKENIETNNSTTSSILKNIEPKLSSKNAWKLCIKNFKIHFFKFFIAAFLIAFGSTAFVCSLGSKGIINSAINDFKDKNSFYNKASVAKGNNDLDSVFKELNGIDSIDDLYYQYDLSNISINYGQNKKKIDLKSPTIVNSELSMIYGYMPKDNENGIVLSNSVAAKLNPKVNELVGKYIDFEYVNKDGETEIIKLKVTGISNDNYDNFTLSSGIEKKIYKNTNTKEASALSFNIKDFNEIPSVDKSLKDKGIDVSTKGKDVSAFKNSFESTLKLFSMLSGFILIVFIIIGFAMIYKISIDRYTEIGLLASLGYTKKNILKVFFKESLIFGIASTILGILLSILFNFAYSNQFGYKLNLDINLYLLLVSLNMSLTLGITWIINTKLLNTETIIALKGNN</sequence>
<dbReference type="PANTHER" id="PTHR42798:SF7">
    <property type="entry name" value="ALPHA-D-RIBOSE 1-METHYLPHOSPHONATE 5-TRIPHOSPHATE SYNTHASE SUBUNIT PHNL"/>
    <property type="match status" value="1"/>
</dbReference>
<feature type="domain" description="ABC transporter" evidence="11">
    <location>
        <begin position="2"/>
        <end position="236"/>
    </location>
</feature>
<evidence type="ECO:0000313" key="13">
    <source>
        <dbReference type="Proteomes" id="UP000198619"/>
    </source>
</evidence>
<name>A0A1I1AF00_9CLOT</name>
<evidence type="ECO:0000256" key="1">
    <source>
        <dbReference type="ARBA" id="ARBA00004429"/>
    </source>
</evidence>
<dbReference type="EMBL" id="FOKI01000035">
    <property type="protein sequence ID" value="SFB36581.1"/>
    <property type="molecule type" value="Genomic_DNA"/>
</dbReference>
<keyword evidence="2" id="KW-0813">Transport</keyword>
<dbReference type="GO" id="GO:0005524">
    <property type="term" value="F:ATP binding"/>
    <property type="evidence" value="ECO:0007669"/>
    <property type="project" value="UniProtKB-KW"/>
</dbReference>
<dbReference type="Gene3D" id="3.40.50.300">
    <property type="entry name" value="P-loop containing nucleotide triphosphate hydrolases"/>
    <property type="match status" value="1"/>
</dbReference>
<evidence type="ECO:0000256" key="5">
    <source>
        <dbReference type="ARBA" id="ARBA00022741"/>
    </source>
</evidence>
<dbReference type="Proteomes" id="UP000198619">
    <property type="component" value="Unassembled WGS sequence"/>
</dbReference>
<dbReference type="SMART" id="SM00382">
    <property type="entry name" value="AAA"/>
    <property type="match status" value="1"/>
</dbReference>
<evidence type="ECO:0000259" key="11">
    <source>
        <dbReference type="PROSITE" id="PS50893"/>
    </source>
</evidence>
<dbReference type="InterPro" id="IPR017871">
    <property type="entry name" value="ABC_transporter-like_CS"/>
</dbReference>
<evidence type="ECO:0000256" key="7">
    <source>
        <dbReference type="ARBA" id="ARBA00022989"/>
    </source>
</evidence>
<dbReference type="RefSeq" id="WP_090042679.1">
    <property type="nucleotide sequence ID" value="NZ_FOKI01000035.1"/>
</dbReference>
<accession>A0A1I1AF00</accession>
<evidence type="ECO:0000256" key="8">
    <source>
        <dbReference type="ARBA" id="ARBA00023136"/>
    </source>
</evidence>
<dbReference type="SUPFAM" id="SSF52540">
    <property type="entry name" value="P-loop containing nucleoside triphosphate hydrolases"/>
    <property type="match status" value="1"/>
</dbReference>
<evidence type="ECO:0000256" key="3">
    <source>
        <dbReference type="ARBA" id="ARBA00022475"/>
    </source>
</evidence>
<keyword evidence="12" id="KW-0449">Lipoprotein</keyword>
<feature type="transmembrane region" description="Helical" evidence="10">
    <location>
        <begin position="259"/>
        <end position="280"/>
    </location>
</feature>
<evidence type="ECO:0000256" key="2">
    <source>
        <dbReference type="ARBA" id="ARBA00022448"/>
    </source>
</evidence>
<evidence type="ECO:0000313" key="12">
    <source>
        <dbReference type="EMBL" id="SFB36581.1"/>
    </source>
</evidence>
<keyword evidence="7 10" id="KW-1133">Transmembrane helix</keyword>
<dbReference type="InterPro" id="IPR017911">
    <property type="entry name" value="MacB-like_ATP-bd"/>
</dbReference>
<comment type="similarity">
    <text evidence="9">Belongs to the ABC transporter superfamily. Macrolide exporter (TC 3.A.1.122) family.</text>
</comment>
<dbReference type="PANTHER" id="PTHR42798">
    <property type="entry name" value="LIPOPROTEIN-RELEASING SYSTEM ATP-BINDING PROTEIN LOLD"/>
    <property type="match status" value="1"/>
</dbReference>
<dbReference type="OrthoDB" id="2079174at2"/>
<dbReference type="Pfam" id="PF00005">
    <property type="entry name" value="ABC_tran"/>
    <property type="match status" value="1"/>
</dbReference>
<dbReference type="CDD" id="cd03255">
    <property type="entry name" value="ABC_MJ0796_LolCDE_FtsE"/>
    <property type="match status" value="1"/>
</dbReference>
<gene>
    <name evidence="12" type="ORF">SAMN04488528_103514</name>
</gene>
<feature type="transmembrane region" description="Helical" evidence="10">
    <location>
        <begin position="545"/>
        <end position="566"/>
    </location>
</feature>
<dbReference type="AlphaFoldDB" id="A0A1I1AF00"/>
<protein>
    <submittedName>
        <fullName evidence="12">ABC-type lipoprotein export system, ATPase component</fullName>
    </submittedName>
</protein>
<keyword evidence="6" id="KW-0067">ATP-binding</keyword>
<keyword evidence="4 10" id="KW-0812">Transmembrane</keyword>
<dbReference type="InterPro" id="IPR003593">
    <property type="entry name" value="AAA+_ATPase"/>
</dbReference>
<keyword evidence="5" id="KW-0547">Nucleotide-binding</keyword>
<evidence type="ECO:0000256" key="9">
    <source>
        <dbReference type="ARBA" id="ARBA00038388"/>
    </source>
</evidence>
<feature type="transmembrane region" description="Helical" evidence="10">
    <location>
        <begin position="492"/>
        <end position="513"/>
    </location>
</feature>